<name>X1CNC2_9ZZZZ</name>
<evidence type="ECO:0000256" key="1">
    <source>
        <dbReference type="SAM" id="Coils"/>
    </source>
</evidence>
<dbReference type="AlphaFoldDB" id="X1CNC2"/>
<accession>X1CNC2</accession>
<keyword evidence="1" id="KW-0175">Coiled coil</keyword>
<proteinExistence type="predicted"/>
<feature type="coiled-coil region" evidence="1">
    <location>
        <begin position="11"/>
        <end position="45"/>
    </location>
</feature>
<sequence>MSEKNILYRMIENKKAERDNLLVSLDRITAEINALTNAYNKLLKNEQ</sequence>
<reference evidence="2" key="1">
    <citation type="journal article" date="2014" name="Front. Microbiol.">
        <title>High frequency of phylogenetically diverse reductive dehalogenase-homologous genes in deep subseafloor sedimentary metagenomes.</title>
        <authorList>
            <person name="Kawai M."/>
            <person name="Futagami T."/>
            <person name="Toyoda A."/>
            <person name="Takaki Y."/>
            <person name="Nishi S."/>
            <person name="Hori S."/>
            <person name="Arai W."/>
            <person name="Tsubouchi T."/>
            <person name="Morono Y."/>
            <person name="Uchiyama I."/>
            <person name="Ito T."/>
            <person name="Fujiyama A."/>
            <person name="Inagaki F."/>
            <person name="Takami H."/>
        </authorList>
    </citation>
    <scope>NUCLEOTIDE SEQUENCE</scope>
    <source>
        <strain evidence="2">Expedition CK06-06</strain>
    </source>
</reference>
<gene>
    <name evidence="2" type="ORF">S01H4_57788</name>
</gene>
<dbReference type="EMBL" id="BART01033678">
    <property type="protein sequence ID" value="GAH09931.1"/>
    <property type="molecule type" value="Genomic_DNA"/>
</dbReference>
<protein>
    <submittedName>
        <fullName evidence="2">Uncharacterized protein</fullName>
    </submittedName>
</protein>
<comment type="caution">
    <text evidence="2">The sequence shown here is derived from an EMBL/GenBank/DDBJ whole genome shotgun (WGS) entry which is preliminary data.</text>
</comment>
<organism evidence="2">
    <name type="scientific">marine sediment metagenome</name>
    <dbReference type="NCBI Taxonomy" id="412755"/>
    <lineage>
        <taxon>unclassified sequences</taxon>
        <taxon>metagenomes</taxon>
        <taxon>ecological metagenomes</taxon>
    </lineage>
</organism>
<evidence type="ECO:0000313" key="2">
    <source>
        <dbReference type="EMBL" id="GAH09931.1"/>
    </source>
</evidence>